<evidence type="ECO:0000313" key="2">
    <source>
        <dbReference type="Proteomes" id="UP000288227"/>
    </source>
</evidence>
<gene>
    <name evidence="1" type="ORF">SanaruYs_03810</name>
</gene>
<sequence>MGLLKYLDRIERIHKLIEKESTGSASDFSKKLGISRSVLMEHIREMREELNAPISFSRLRETFYYEKSFSLKILISSDLKKIKGGSGNMDFESLLRLKLQGEAYLPVT</sequence>
<dbReference type="AlphaFoldDB" id="A0A401U5V3"/>
<dbReference type="OrthoDB" id="1163801at2"/>
<reference evidence="1 2" key="1">
    <citation type="submission" date="2018-11" db="EMBL/GenBank/DDBJ databases">
        <title>Chryseotalea sanarue gen. nov., sp., nov., a member of the family Cytophagaceae, isolated from a brackish lake in Hamamatsu Japan.</title>
        <authorList>
            <person name="Maejima Y."/>
            <person name="Iino T."/>
            <person name="Muraguchi Y."/>
            <person name="Fukuda K."/>
            <person name="Ohkuma M."/>
            <person name="Moriuchi R."/>
            <person name="Dohra H."/>
            <person name="Kimbara K."/>
            <person name="Shintani M."/>
        </authorList>
    </citation>
    <scope>NUCLEOTIDE SEQUENCE [LARGE SCALE GENOMIC DNA]</scope>
    <source>
        <strain evidence="1 2">Ys</strain>
    </source>
</reference>
<name>A0A401U5V3_9BACT</name>
<protein>
    <submittedName>
        <fullName evidence="1">Uncharacterized protein</fullName>
    </submittedName>
</protein>
<dbReference type="EMBL" id="BHXQ01000001">
    <property type="protein sequence ID" value="GCC50166.1"/>
    <property type="molecule type" value="Genomic_DNA"/>
</dbReference>
<organism evidence="1 2">
    <name type="scientific">Chryseotalea sanaruensis</name>
    <dbReference type="NCBI Taxonomy" id="2482724"/>
    <lineage>
        <taxon>Bacteria</taxon>
        <taxon>Pseudomonadati</taxon>
        <taxon>Bacteroidota</taxon>
        <taxon>Cytophagia</taxon>
        <taxon>Cytophagales</taxon>
        <taxon>Chryseotaleaceae</taxon>
        <taxon>Chryseotalea</taxon>
    </lineage>
</organism>
<dbReference type="Proteomes" id="UP000288227">
    <property type="component" value="Unassembled WGS sequence"/>
</dbReference>
<keyword evidence="2" id="KW-1185">Reference proteome</keyword>
<comment type="caution">
    <text evidence="1">The sequence shown here is derived from an EMBL/GenBank/DDBJ whole genome shotgun (WGS) entry which is preliminary data.</text>
</comment>
<evidence type="ECO:0000313" key="1">
    <source>
        <dbReference type="EMBL" id="GCC50166.1"/>
    </source>
</evidence>
<accession>A0A401U5V3</accession>
<dbReference type="RefSeq" id="WP_127120817.1">
    <property type="nucleotide sequence ID" value="NZ_BHXQ01000001.1"/>
</dbReference>
<proteinExistence type="predicted"/>